<comment type="subcellular location">
    <subcellularLocation>
        <location evidence="1">Membrane</location>
        <topology evidence="1">Single-pass type I membrane protein</topology>
    </subcellularLocation>
</comment>
<name>A0A3B3V7J9_9TELE</name>
<dbReference type="GO" id="GO:0005509">
    <property type="term" value="F:calcium ion binding"/>
    <property type="evidence" value="ECO:0007669"/>
    <property type="project" value="InterPro"/>
</dbReference>
<evidence type="ECO:0000313" key="15">
    <source>
        <dbReference type="Ensembl" id="ENSPLAP00000020869.1"/>
    </source>
</evidence>
<keyword evidence="10" id="KW-0472">Membrane</keyword>
<accession>A0A3B3V7J9</accession>
<keyword evidence="2" id="KW-0217">Developmental protein</keyword>
<dbReference type="SUPFAM" id="SSF57196">
    <property type="entry name" value="EGF/Laminin"/>
    <property type="match status" value="3"/>
</dbReference>
<keyword evidence="12" id="KW-0325">Glycoprotein</keyword>
<keyword evidence="11 13" id="KW-1015">Disulfide bond</keyword>
<reference evidence="15" key="2">
    <citation type="submission" date="2025-09" db="UniProtKB">
        <authorList>
            <consortium name="Ensembl"/>
        </authorList>
    </citation>
    <scope>IDENTIFICATION</scope>
</reference>
<dbReference type="FunFam" id="2.10.25.10:FF:000146">
    <property type="entry name" value="Putative neurogenic locus notch"/>
    <property type="match status" value="2"/>
</dbReference>
<evidence type="ECO:0000256" key="11">
    <source>
        <dbReference type="ARBA" id="ARBA00023157"/>
    </source>
</evidence>
<dbReference type="GO" id="GO:0030154">
    <property type="term" value="P:cell differentiation"/>
    <property type="evidence" value="ECO:0007669"/>
    <property type="project" value="UniProtKB-KW"/>
</dbReference>
<feature type="domain" description="EGF-like" evidence="14">
    <location>
        <begin position="62"/>
        <end position="98"/>
    </location>
</feature>
<reference evidence="15" key="1">
    <citation type="submission" date="2025-08" db="UniProtKB">
        <authorList>
            <consortium name="Ensembl"/>
        </authorList>
    </citation>
    <scope>IDENTIFICATION</scope>
</reference>
<evidence type="ECO:0000256" key="9">
    <source>
        <dbReference type="ARBA" id="ARBA00022989"/>
    </source>
</evidence>
<feature type="disulfide bond" evidence="13">
    <location>
        <begin position="191"/>
        <end position="208"/>
    </location>
</feature>
<dbReference type="PANTHER" id="PTHR12916:SF4">
    <property type="entry name" value="UNINFLATABLE, ISOFORM C"/>
    <property type="match status" value="1"/>
</dbReference>
<keyword evidence="7" id="KW-0221">Differentiation</keyword>
<feature type="domain" description="EGF-like" evidence="14">
    <location>
        <begin position="138"/>
        <end position="180"/>
    </location>
</feature>
<dbReference type="GO" id="GO:0031017">
    <property type="term" value="P:exocrine pancreas development"/>
    <property type="evidence" value="ECO:0007669"/>
    <property type="project" value="UniProtKB-ARBA"/>
</dbReference>
<dbReference type="Pfam" id="PF12661">
    <property type="entry name" value="hEGF"/>
    <property type="match status" value="4"/>
</dbReference>
<evidence type="ECO:0000256" key="6">
    <source>
        <dbReference type="ARBA" id="ARBA00022737"/>
    </source>
</evidence>
<dbReference type="Ensembl" id="ENSPLAT00000012477.1">
    <property type="protein sequence ID" value="ENSPLAP00000020869.1"/>
    <property type="gene ID" value="ENSPLAG00000000072.1"/>
</dbReference>
<dbReference type="STRING" id="48699.ENSPLAP00000020869"/>
<evidence type="ECO:0000256" key="3">
    <source>
        <dbReference type="ARBA" id="ARBA00022536"/>
    </source>
</evidence>
<feature type="domain" description="EGF-like" evidence="14">
    <location>
        <begin position="22"/>
        <end position="60"/>
    </location>
</feature>
<keyword evidence="8" id="KW-0914">Notch signaling pathway</keyword>
<dbReference type="FunFam" id="2.10.25.10:FF:000080">
    <property type="entry name" value="Neurogenic locus notch 1"/>
    <property type="match status" value="1"/>
</dbReference>
<evidence type="ECO:0000256" key="12">
    <source>
        <dbReference type="ARBA" id="ARBA00023180"/>
    </source>
</evidence>
<sequence>MGGVCLPSQDYTSYTCRCQPGWQGTCLRQICDVVHNINCVDKVASFSCDCRAGFEGDRCETDVNECASEPCRNGGTCTDGLGTYRCTCPVGYSGQNCQVKCFPCLNGGRCINLINRFTCICPPGTSFCCSAGVQCEVNEDDCAPSPGSSEPRCRNGGQCVDGVGRYTCSCPPGFVGEHCEGDVNECQSGPCSAAGSLDCIELVNDYQCLCRLGYTGTCILPAQTGGTQVERFSVVGVTASRKTLLIFLPFVADYFLTFSRVCFSPPGSFRSPFNRLFYDYSTSHWIKNVHILQIFHLTT</sequence>
<evidence type="ECO:0000256" key="7">
    <source>
        <dbReference type="ARBA" id="ARBA00022782"/>
    </source>
</evidence>
<dbReference type="Pfam" id="PF00008">
    <property type="entry name" value="EGF"/>
    <property type="match status" value="2"/>
</dbReference>
<keyword evidence="6" id="KW-0677">Repeat</keyword>
<dbReference type="PANTHER" id="PTHR12916">
    <property type="entry name" value="CYTOCHROME C OXIDASE POLYPEPTIDE VIC-2"/>
    <property type="match status" value="1"/>
</dbReference>
<dbReference type="PROSITE" id="PS50026">
    <property type="entry name" value="EGF_3"/>
    <property type="match status" value="4"/>
</dbReference>
<dbReference type="InterPro" id="IPR018097">
    <property type="entry name" value="EGF_Ca-bd_CS"/>
</dbReference>
<protein>
    <recommendedName>
        <fullName evidence="14">EGF-like domain-containing protein</fullName>
    </recommendedName>
</protein>
<feature type="disulfide bond" evidence="13">
    <location>
        <begin position="170"/>
        <end position="179"/>
    </location>
</feature>
<comment type="caution">
    <text evidence="13">Lacks conserved residue(s) required for the propagation of feature annotation.</text>
</comment>
<dbReference type="PROSITE" id="PS00010">
    <property type="entry name" value="ASX_HYDROXYL"/>
    <property type="match status" value="3"/>
</dbReference>
<keyword evidence="3 13" id="KW-0245">EGF-like domain</keyword>
<dbReference type="GeneTree" id="ENSGT00940000155030"/>
<dbReference type="InterPro" id="IPR009030">
    <property type="entry name" value="Growth_fac_rcpt_cys_sf"/>
</dbReference>
<keyword evidence="9" id="KW-1133">Transmembrane helix</keyword>
<dbReference type="InterPro" id="IPR013032">
    <property type="entry name" value="EGF-like_CS"/>
</dbReference>
<evidence type="ECO:0000256" key="13">
    <source>
        <dbReference type="PROSITE-ProRule" id="PRU00076"/>
    </source>
</evidence>
<dbReference type="SUPFAM" id="SSF57184">
    <property type="entry name" value="Growth factor receptor domain"/>
    <property type="match status" value="1"/>
</dbReference>
<dbReference type="SMART" id="SM00181">
    <property type="entry name" value="EGF"/>
    <property type="match status" value="5"/>
</dbReference>
<dbReference type="CDD" id="cd00054">
    <property type="entry name" value="EGF_CA"/>
    <property type="match status" value="4"/>
</dbReference>
<keyword evidence="5" id="KW-0732">Signal</keyword>
<feature type="disulfide bond" evidence="13">
    <location>
        <begin position="50"/>
        <end position="59"/>
    </location>
</feature>
<feature type="disulfide bond" evidence="13">
    <location>
        <begin position="31"/>
        <end position="48"/>
    </location>
</feature>
<evidence type="ECO:0000256" key="8">
    <source>
        <dbReference type="ARBA" id="ARBA00022976"/>
    </source>
</evidence>
<dbReference type="InterPro" id="IPR001881">
    <property type="entry name" value="EGF-like_Ca-bd_dom"/>
</dbReference>
<dbReference type="SMART" id="SM00179">
    <property type="entry name" value="EGF_CA"/>
    <property type="match status" value="5"/>
</dbReference>
<dbReference type="GO" id="GO:0007219">
    <property type="term" value="P:Notch signaling pathway"/>
    <property type="evidence" value="ECO:0007669"/>
    <property type="project" value="UniProtKB-KW"/>
</dbReference>
<evidence type="ECO:0000256" key="10">
    <source>
        <dbReference type="ARBA" id="ARBA00023136"/>
    </source>
</evidence>
<dbReference type="PROSITE" id="PS00022">
    <property type="entry name" value="EGF_1"/>
    <property type="match status" value="3"/>
</dbReference>
<dbReference type="InterPro" id="IPR000742">
    <property type="entry name" value="EGF"/>
</dbReference>
<evidence type="ECO:0000259" key="14">
    <source>
        <dbReference type="PROSITE" id="PS50026"/>
    </source>
</evidence>
<evidence type="ECO:0000256" key="4">
    <source>
        <dbReference type="ARBA" id="ARBA00022692"/>
    </source>
</evidence>
<dbReference type="PROSITE" id="PS01187">
    <property type="entry name" value="EGF_CA"/>
    <property type="match status" value="2"/>
</dbReference>
<dbReference type="PRINTS" id="PR00010">
    <property type="entry name" value="EGFBLOOD"/>
</dbReference>
<evidence type="ECO:0000256" key="2">
    <source>
        <dbReference type="ARBA" id="ARBA00022473"/>
    </source>
</evidence>
<dbReference type="InterPro" id="IPR000152">
    <property type="entry name" value="EGF-type_Asp/Asn_hydroxyl_site"/>
</dbReference>
<proteinExistence type="predicted"/>
<feature type="domain" description="EGF-like" evidence="14">
    <location>
        <begin position="182"/>
        <end position="219"/>
    </location>
</feature>
<dbReference type="PROSITE" id="PS01186">
    <property type="entry name" value="EGF_2"/>
    <property type="match status" value="2"/>
</dbReference>
<organism evidence="15 16">
    <name type="scientific">Poecilia latipinna</name>
    <name type="common">sailfin molly</name>
    <dbReference type="NCBI Taxonomy" id="48699"/>
    <lineage>
        <taxon>Eukaryota</taxon>
        <taxon>Metazoa</taxon>
        <taxon>Chordata</taxon>
        <taxon>Craniata</taxon>
        <taxon>Vertebrata</taxon>
        <taxon>Euteleostomi</taxon>
        <taxon>Actinopterygii</taxon>
        <taxon>Neopterygii</taxon>
        <taxon>Teleostei</taxon>
        <taxon>Neoteleostei</taxon>
        <taxon>Acanthomorphata</taxon>
        <taxon>Ovalentaria</taxon>
        <taxon>Atherinomorphae</taxon>
        <taxon>Cyprinodontiformes</taxon>
        <taxon>Poeciliidae</taxon>
        <taxon>Poeciliinae</taxon>
        <taxon>Poecilia</taxon>
    </lineage>
</organism>
<evidence type="ECO:0000313" key="16">
    <source>
        <dbReference type="Proteomes" id="UP000261500"/>
    </source>
</evidence>
<dbReference type="Gene3D" id="2.10.25.10">
    <property type="entry name" value="Laminin"/>
    <property type="match status" value="5"/>
</dbReference>
<keyword evidence="4" id="KW-0812">Transmembrane</keyword>
<keyword evidence="16" id="KW-1185">Reference proteome</keyword>
<dbReference type="GO" id="GO:0016020">
    <property type="term" value="C:membrane"/>
    <property type="evidence" value="ECO:0007669"/>
    <property type="project" value="UniProtKB-SubCell"/>
</dbReference>
<feature type="disulfide bond" evidence="13">
    <location>
        <begin position="88"/>
        <end position="97"/>
    </location>
</feature>
<evidence type="ECO:0000256" key="1">
    <source>
        <dbReference type="ARBA" id="ARBA00004479"/>
    </source>
</evidence>
<dbReference type="AlphaFoldDB" id="A0A3B3V7J9"/>
<dbReference type="Proteomes" id="UP000261500">
    <property type="component" value="Unplaced"/>
</dbReference>
<evidence type="ECO:0000256" key="5">
    <source>
        <dbReference type="ARBA" id="ARBA00022729"/>
    </source>
</evidence>
<dbReference type="FunFam" id="2.10.25.10:FF:000327">
    <property type="entry name" value="neurogenic locus notch homolog protein 4"/>
    <property type="match status" value="1"/>
</dbReference>